<sequence>MKLVLIDDENYIMVRYGEFTPEQAEQFFGDAFESITLKRRMQSVYGSEAEMDAFHKTALEAIHFQRTIPEIMVRNEVQLRLVTDTLAKMGLVHGNPAAIEDWIRPYIANEIQRQANRESIFKRTTAKLSAYREQVGDWVRAQLFGGASRLFARIINHFTRKK</sequence>
<protein>
    <submittedName>
        <fullName evidence="1">Uncharacterized protein</fullName>
    </submittedName>
</protein>
<proteinExistence type="predicted"/>
<evidence type="ECO:0000313" key="2">
    <source>
        <dbReference type="Proteomes" id="UP001204772"/>
    </source>
</evidence>
<evidence type="ECO:0000313" key="1">
    <source>
        <dbReference type="EMBL" id="MCP1386432.1"/>
    </source>
</evidence>
<gene>
    <name evidence="1" type="ORF">NCI00_28580</name>
</gene>
<name>A0ABT1G127_9BACT</name>
<keyword evidence="2" id="KW-1185">Reference proteome</keyword>
<dbReference type="EMBL" id="JAMZEL010000024">
    <property type="protein sequence ID" value="MCP1386432.1"/>
    <property type="molecule type" value="Genomic_DNA"/>
</dbReference>
<dbReference type="Proteomes" id="UP001204772">
    <property type="component" value="Unassembled WGS sequence"/>
</dbReference>
<reference evidence="1 2" key="1">
    <citation type="submission" date="2022-06" db="EMBL/GenBank/DDBJ databases">
        <title>Runella sp. S5 genome sequencing.</title>
        <authorList>
            <person name="Park S."/>
        </authorList>
    </citation>
    <scope>NUCLEOTIDE SEQUENCE [LARGE SCALE GENOMIC DNA]</scope>
    <source>
        <strain evidence="1 2">S5</strain>
    </source>
</reference>
<organism evidence="1 2">
    <name type="scientific">Runella salmonicolor</name>
    <dbReference type="NCBI Taxonomy" id="2950278"/>
    <lineage>
        <taxon>Bacteria</taxon>
        <taxon>Pseudomonadati</taxon>
        <taxon>Bacteroidota</taxon>
        <taxon>Cytophagia</taxon>
        <taxon>Cytophagales</taxon>
        <taxon>Spirosomataceae</taxon>
        <taxon>Runella</taxon>
    </lineage>
</organism>
<accession>A0ABT1G127</accession>
<dbReference type="RefSeq" id="WP_253533290.1">
    <property type="nucleotide sequence ID" value="NZ_JAMZEL010000024.1"/>
</dbReference>
<comment type="caution">
    <text evidence="1">The sequence shown here is derived from an EMBL/GenBank/DDBJ whole genome shotgun (WGS) entry which is preliminary data.</text>
</comment>